<dbReference type="Proteomes" id="UP000198287">
    <property type="component" value="Unassembled WGS sequence"/>
</dbReference>
<dbReference type="FunFam" id="3.40.720.10:FF:000017">
    <property type="entry name" value="Predicted protein"/>
    <property type="match status" value="1"/>
</dbReference>
<sequence>MPMKWSTLPTVHRYPTSQHPSSARYSLLTSSDGLEAAEMPPSLAELCCCIFKSLLPTRKRWVCKMLLFLNLSSIICFSVYYKIATANYFRIMHQDDQHHLATHFQLKRCNYPKLEPFSEEVLPHVSKPARVNCVHSANAGGEILFIQERGKRVLKRVADVDGQCCYRPFHRLDDDESEVEYHCEKITQKITVIPAEHEFIEVVCVGGREDYKDGFAFVNIKPDVEEWLENMDFVSSTNGKSAEERINVILLGFDATSRMNFLRTMPKSNAYLLKNLSAIVMEGYTKVAENTLPNVIPVLSGHTLGEFKRKCMDLGADSGSVHVDECPFIWKRFSTNGFRTGFAEDDVGIGIFNMNWRHAFEKPPTDYYLRPFSNLMQAKQSSGDGQCYGTRLSFKVLLDNLENTAVTLKNHPFFHFTWATKLSHNNPNHLALGDIPLLRFLRFMHRDGHLNRTVLVLMSDHGSRLDGIRSTSQGKVEDRMPLFYLVPPPWFATRFPTAYQNLKANSDKLTSAFDLHETLLDLMDLSRLDNLEGRDVNADEISSRQRKASSLFQPISHNRTCLRAGIPLHWCVCRGDSVQRPMVDVESEEVQSAVRYAVDTMNYHLRWQHSCATLTLQKTTDAFYIDFESKEKLGSADEKPADGDTDKFTILRLSFTTLPGEGAFEASLVSGRPRPTMKKQVRYEDHKANKNKLAVHHHRPQGLLKPVAHAPNASLNPAAQLLLLSRIASTPLHPKSTKGQLVASQHQQFFNPNPSSGPAIRPTLNSIPTPSRAPPTATTDAEERSSPVPSARYISPGPKSLPPKSHRGATTSQFQTDRKRSQSTHVPSKHAHHSHANASKHGQRASSKAQQSQLDVYNSRSRNKSAKHADLPKRQKSSKNVEMVEKEHVIPRKSRTAVIMTDKVELRDAKTSKGNMTTTTTTMESEKKGGPTRSKSVLEAAARLSFPWPAPSAFAESTSEQQQQPLDPLTIAELNAMTPSQKRFRFLKEIRHFFETHQDLLQLPGVRSAFEKSKMIPNPVDIQANLDESLEGVMESLKLAFMQNGLFPQFGRSDEYKAVVAPKWEHVETNWPGFDCKPLPNWTDYTSPGKIIAQSEEKGSTKLGRQGSRKSVEKELVAGGHTDRKSKSNKRERNNNNN</sequence>
<evidence type="ECO:0000256" key="2">
    <source>
        <dbReference type="SAM" id="Phobius"/>
    </source>
</evidence>
<keyword evidence="2" id="KW-0472">Membrane</keyword>
<evidence type="ECO:0000313" key="4">
    <source>
        <dbReference type="Proteomes" id="UP000198287"/>
    </source>
</evidence>
<comment type="caution">
    <text evidence="3">The sequence shown here is derived from an EMBL/GenBank/DDBJ whole genome shotgun (WGS) entry which is preliminary data.</text>
</comment>
<dbReference type="OrthoDB" id="413313at2759"/>
<organism evidence="3 4">
    <name type="scientific">Folsomia candida</name>
    <name type="common">Springtail</name>
    <dbReference type="NCBI Taxonomy" id="158441"/>
    <lineage>
        <taxon>Eukaryota</taxon>
        <taxon>Metazoa</taxon>
        <taxon>Ecdysozoa</taxon>
        <taxon>Arthropoda</taxon>
        <taxon>Hexapoda</taxon>
        <taxon>Collembola</taxon>
        <taxon>Entomobryomorpha</taxon>
        <taxon>Isotomoidea</taxon>
        <taxon>Isotomidae</taxon>
        <taxon>Proisotominae</taxon>
        <taxon>Folsomia</taxon>
    </lineage>
</organism>
<evidence type="ECO:0000313" key="3">
    <source>
        <dbReference type="EMBL" id="OXA38039.1"/>
    </source>
</evidence>
<reference evidence="3 4" key="1">
    <citation type="submission" date="2015-12" db="EMBL/GenBank/DDBJ databases">
        <title>The genome of Folsomia candida.</title>
        <authorList>
            <person name="Faddeeva A."/>
            <person name="Derks M.F."/>
            <person name="Anvar Y."/>
            <person name="Smit S."/>
            <person name="Van Straalen N."/>
            <person name="Roelofs D."/>
        </authorList>
    </citation>
    <scope>NUCLEOTIDE SEQUENCE [LARGE SCALE GENOMIC DNA]</scope>
    <source>
        <strain evidence="3 4">VU population</strain>
        <tissue evidence="3">Whole body</tissue>
    </source>
</reference>
<dbReference type="InterPro" id="IPR004245">
    <property type="entry name" value="DUF229"/>
</dbReference>
<feature type="region of interest" description="Disordered" evidence="1">
    <location>
        <begin position="1092"/>
        <end position="1138"/>
    </location>
</feature>
<feature type="compositionally biased region" description="Polar residues" evidence="1">
    <location>
        <begin position="844"/>
        <end position="860"/>
    </location>
</feature>
<feature type="compositionally biased region" description="Low complexity" evidence="1">
    <location>
        <begin position="768"/>
        <end position="779"/>
    </location>
</feature>
<feature type="transmembrane region" description="Helical" evidence="2">
    <location>
        <begin position="61"/>
        <end position="81"/>
    </location>
</feature>
<dbReference type="PANTHER" id="PTHR10974:SF1">
    <property type="entry name" value="FI08016P-RELATED"/>
    <property type="match status" value="1"/>
</dbReference>
<name>A0A226CYI0_FOLCA</name>
<feature type="compositionally biased region" description="Basic and acidic residues" evidence="1">
    <location>
        <begin position="1110"/>
        <end position="1138"/>
    </location>
</feature>
<dbReference type="Gene3D" id="3.40.720.10">
    <property type="entry name" value="Alkaline Phosphatase, subunit A"/>
    <property type="match status" value="1"/>
</dbReference>
<gene>
    <name evidence="3" type="ORF">Fcan01_27182</name>
</gene>
<dbReference type="GO" id="GO:0005615">
    <property type="term" value="C:extracellular space"/>
    <property type="evidence" value="ECO:0007669"/>
    <property type="project" value="TreeGrafter"/>
</dbReference>
<keyword evidence="2" id="KW-0812">Transmembrane</keyword>
<dbReference type="PANTHER" id="PTHR10974">
    <property type="entry name" value="FI08016P-RELATED"/>
    <property type="match status" value="1"/>
</dbReference>
<keyword evidence="4" id="KW-1185">Reference proteome</keyword>
<feature type="region of interest" description="Disordered" evidence="1">
    <location>
        <begin position="748"/>
        <end position="889"/>
    </location>
</feature>
<dbReference type="CDD" id="cd16021">
    <property type="entry name" value="ALP_like"/>
    <property type="match status" value="1"/>
</dbReference>
<dbReference type="Pfam" id="PF02995">
    <property type="entry name" value="DUF229"/>
    <property type="match status" value="1"/>
</dbReference>
<dbReference type="InterPro" id="IPR017850">
    <property type="entry name" value="Alkaline_phosphatase_core_sf"/>
</dbReference>
<evidence type="ECO:0000256" key="1">
    <source>
        <dbReference type="SAM" id="MobiDB-lite"/>
    </source>
</evidence>
<keyword evidence="2" id="KW-1133">Transmembrane helix</keyword>
<feature type="region of interest" description="Disordered" evidence="1">
    <location>
        <begin position="1"/>
        <end position="21"/>
    </location>
</feature>
<protein>
    <submittedName>
        <fullName evidence="3">Uncharacterized protein</fullName>
    </submittedName>
</protein>
<dbReference type="SUPFAM" id="SSF53649">
    <property type="entry name" value="Alkaline phosphatase-like"/>
    <property type="match status" value="1"/>
</dbReference>
<feature type="compositionally biased region" description="Low complexity" evidence="1">
    <location>
        <begin position="914"/>
        <end position="923"/>
    </location>
</feature>
<dbReference type="STRING" id="158441.A0A226CYI0"/>
<dbReference type="AlphaFoldDB" id="A0A226CYI0"/>
<dbReference type="EMBL" id="LNIX01000049">
    <property type="protein sequence ID" value="OXA38039.1"/>
    <property type="molecule type" value="Genomic_DNA"/>
</dbReference>
<accession>A0A226CYI0</accession>
<proteinExistence type="predicted"/>
<feature type="region of interest" description="Disordered" evidence="1">
    <location>
        <begin position="914"/>
        <end position="933"/>
    </location>
</feature>